<accession>A0ABT9MZ78</accession>
<dbReference type="EMBL" id="JAUSRA010000001">
    <property type="protein sequence ID" value="MDP9796699.1"/>
    <property type="molecule type" value="Genomic_DNA"/>
</dbReference>
<comment type="caution">
    <text evidence="2">The sequence shown here is derived from an EMBL/GenBank/DDBJ whole genome shotgun (WGS) entry which is preliminary data.</text>
</comment>
<gene>
    <name evidence="2" type="ORF">J2S43_005211</name>
</gene>
<evidence type="ECO:0000313" key="3">
    <source>
        <dbReference type="Proteomes" id="UP001240984"/>
    </source>
</evidence>
<organism evidence="2 3">
    <name type="scientific">Catenuloplanes nepalensis</name>
    <dbReference type="NCBI Taxonomy" id="587533"/>
    <lineage>
        <taxon>Bacteria</taxon>
        <taxon>Bacillati</taxon>
        <taxon>Actinomycetota</taxon>
        <taxon>Actinomycetes</taxon>
        <taxon>Micromonosporales</taxon>
        <taxon>Micromonosporaceae</taxon>
        <taxon>Catenuloplanes</taxon>
    </lineage>
</organism>
<sequence>MWKIDRTSGTIFRIADTLHARETAGGDAGMRFRIPVEIFVDLLVSTEAAARSTCGEERQRRPVPAEHSESDHAGSGKSL</sequence>
<evidence type="ECO:0000313" key="2">
    <source>
        <dbReference type="EMBL" id="MDP9796699.1"/>
    </source>
</evidence>
<protein>
    <submittedName>
        <fullName evidence="2">Uncharacterized protein</fullName>
    </submittedName>
</protein>
<dbReference type="Proteomes" id="UP001240984">
    <property type="component" value="Unassembled WGS sequence"/>
</dbReference>
<evidence type="ECO:0000256" key="1">
    <source>
        <dbReference type="SAM" id="MobiDB-lite"/>
    </source>
</evidence>
<reference evidence="2 3" key="1">
    <citation type="submission" date="2023-07" db="EMBL/GenBank/DDBJ databases">
        <title>Sequencing the genomes of 1000 actinobacteria strains.</title>
        <authorList>
            <person name="Klenk H.-P."/>
        </authorList>
    </citation>
    <scope>NUCLEOTIDE SEQUENCE [LARGE SCALE GENOMIC DNA]</scope>
    <source>
        <strain evidence="2 3">DSM 44710</strain>
    </source>
</reference>
<name>A0ABT9MZ78_9ACTN</name>
<proteinExistence type="predicted"/>
<feature type="region of interest" description="Disordered" evidence="1">
    <location>
        <begin position="50"/>
        <end position="79"/>
    </location>
</feature>
<dbReference type="RefSeq" id="WP_306833472.1">
    <property type="nucleotide sequence ID" value="NZ_JAUSRA010000001.1"/>
</dbReference>
<keyword evidence="3" id="KW-1185">Reference proteome</keyword>
<feature type="compositionally biased region" description="Basic and acidic residues" evidence="1">
    <location>
        <begin position="54"/>
        <end position="79"/>
    </location>
</feature>